<name>A0A0V1M337_9BILA</name>
<accession>A0A0V1M337</accession>
<sequence>MAKKAQSYTIGEEIIIPAIKEVIETVMKKDSEPVLKCIPLTAKTVQRRIDEMASDVEKTLMSELQHCKFSIQLDESAFGCSNILMAYVMYYCQSLILSQPVLHICNTGFLSALCSKLQGKLNQFFMIV</sequence>
<reference evidence="1 2" key="1">
    <citation type="submission" date="2015-01" db="EMBL/GenBank/DDBJ databases">
        <title>Evolution of Trichinella species and genotypes.</title>
        <authorList>
            <person name="Korhonen P.K."/>
            <person name="Edoardo P."/>
            <person name="Giuseppe L.R."/>
            <person name="Gasser R.B."/>
        </authorList>
    </citation>
    <scope>NUCLEOTIDE SEQUENCE [LARGE SCALE GENOMIC DNA]</scope>
    <source>
        <strain evidence="1">ISS1980</strain>
    </source>
</reference>
<dbReference type="PANTHER" id="PTHR45913">
    <property type="entry name" value="EPM2A-INTERACTING PROTEIN 1"/>
    <property type="match status" value="1"/>
</dbReference>
<dbReference type="AlphaFoldDB" id="A0A0V1M337"/>
<comment type="caution">
    <text evidence="1">The sequence shown here is derived from an EMBL/GenBank/DDBJ whole genome shotgun (WGS) entry which is preliminary data.</text>
</comment>
<evidence type="ECO:0008006" key="3">
    <source>
        <dbReference type="Google" id="ProtNLM"/>
    </source>
</evidence>
<dbReference type="EMBL" id="JYDO01000260">
    <property type="protein sequence ID" value="KRZ66163.1"/>
    <property type="molecule type" value="Genomic_DNA"/>
</dbReference>
<protein>
    <recommendedName>
        <fullName evidence="3">Zinc finger BED domain-containing protein 5</fullName>
    </recommendedName>
</protein>
<keyword evidence="2" id="KW-1185">Reference proteome</keyword>
<dbReference type="STRING" id="268474.A0A0V1M337"/>
<dbReference type="PANTHER" id="PTHR45913:SF22">
    <property type="entry name" value="SCAN BOX DOMAIN-CONTAINING PROTEIN"/>
    <property type="match status" value="1"/>
</dbReference>
<organism evidence="1 2">
    <name type="scientific">Trichinella papuae</name>
    <dbReference type="NCBI Taxonomy" id="268474"/>
    <lineage>
        <taxon>Eukaryota</taxon>
        <taxon>Metazoa</taxon>
        <taxon>Ecdysozoa</taxon>
        <taxon>Nematoda</taxon>
        <taxon>Enoplea</taxon>
        <taxon>Dorylaimia</taxon>
        <taxon>Trichinellida</taxon>
        <taxon>Trichinellidae</taxon>
        <taxon>Trichinella</taxon>
    </lineage>
</organism>
<dbReference type="Proteomes" id="UP000054843">
    <property type="component" value="Unassembled WGS sequence"/>
</dbReference>
<gene>
    <name evidence="1" type="primary">FAM200A</name>
    <name evidence="1" type="ORF">T10_5120</name>
</gene>
<evidence type="ECO:0000313" key="1">
    <source>
        <dbReference type="EMBL" id="KRZ66163.1"/>
    </source>
</evidence>
<proteinExistence type="predicted"/>
<evidence type="ECO:0000313" key="2">
    <source>
        <dbReference type="Proteomes" id="UP000054843"/>
    </source>
</evidence>